<organism evidence="3 4">
    <name type="scientific">Bacteroides reticulotermitis JCM 10512</name>
    <dbReference type="NCBI Taxonomy" id="1445607"/>
    <lineage>
        <taxon>Bacteria</taxon>
        <taxon>Pseudomonadati</taxon>
        <taxon>Bacteroidota</taxon>
        <taxon>Bacteroidia</taxon>
        <taxon>Bacteroidales</taxon>
        <taxon>Bacteroidaceae</taxon>
        <taxon>Bacteroides</taxon>
    </lineage>
</organism>
<reference evidence="3 4" key="1">
    <citation type="journal article" date="2014" name="Genome Announc.">
        <title>Draft Genome Sequence of Bacteroides reticulotermitis Strain JCM 10512T, Isolated from the Gut of a Termite.</title>
        <authorList>
            <person name="Yuki M."/>
            <person name="Oshima K."/>
            <person name="Suda W."/>
            <person name="Sakamoto M."/>
            <person name="Iida T."/>
            <person name="Hattori M."/>
            <person name="Ohkuma M."/>
        </authorList>
    </citation>
    <scope>NUCLEOTIDE SEQUENCE [LARGE SCALE GENOMIC DNA]</scope>
    <source>
        <strain evidence="3 4">JCM 10512</strain>
    </source>
</reference>
<dbReference type="AlphaFoldDB" id="W4UMU4"/>
<keyword evidence="2 3" id="KW-0067">ATP-binding</keyword>
<evidence type="ECO:0000313" key="3">
    <source>
        <dbReference type="EMBL" id="GAE82157.1"/>
    </source>
</evidence>
<dbReference type="Proteomes" id="UP000019131">
    <property type="component" value="Unassembled WGS sequence"/>
</dbReference>
<dbReference type="GO" id="GO:0016787">
    <property type="term" value="F:hydrolase activity"/>
    <property type="evidence" value="ECO:0007669"/>
    <property type="project" value="UniProtKB-KW"/>
</dbReference>
<dbReference type="GO" id="GO:0003678">
    <property type="term" value="F:DNA helicase activity"/>
    <property type="evidence" value="ECO:0007669"/>
    <property type="project" value="TreeGrafter"/>
</dbReference>
<gene>
    <name evidence="3" type="ORF">JCM10512_341</name>
</gene>
<keyword evidence="4" id="KW-1185">Reference proteome</keyword>
<dbReference type="STRING" id="1445607.JCM10512_341"/>
<comment type="caution">
    <text evidence="3">The sequence shown here is derived from an EMBL/GenBank/DDBJ whole genome shotgun (WGS) entry which is preliminary data.</text>
</comment>
<evidence type="ECO:0000313" key="4">
    <source>
        <dbReference type="Proteomes" id="UP000019131"/>
    </source>
</evidence>
<evidence type="ECO:0000256" key="2">
    <source>
        <dbReference type="ARBA" id="ARBA00022806"/>
    </source>
</evidence>
<keyword evidence="1" id="KW-0378">Hydrolase</keyword>
<keyword evidence="2 3" id="KW-0347">Helicase</keyword>
<dbReference type="EMBL" id="BAIV01000002">
    <property type="protein sequence ID" value="GAE82157.1"/>
    <property type="molecule type" value="Genomic_DNA"/>
</dbReference>
<dbReference type="InterPro" id="IPR027417">
    <property type="entry name" value="P-loop_NTPase"/>
</dbReference>
<keyword evidence="2 3" id="KW-0547">Nucleotide-binding</keyword>
<name>W4UMU4_9BACE</name>
<accession>W4UMU4</accession>
<dbReference type="PANTHER" id="PTHR47964">
    <property type="entry name" value="ATP-DEPENDENT DNA HELICASE HOMOLOG RECG, CHLOROPLASTIC"/>
    <property type="match status" value="1"/>
</dbReference>
<protein>
    <submittedName>
        <fullName evidence="3">ATP-dependent DNA helicase</fullName>
    </submittedName>
</protein>
<dbReference type="PANTHER" id="PTHR47964:SF1">
    <property type="entry name" value="ATP-DEPENDENT DNA HELICASE HOMOLOG RECG, CHLOROPLASTIC"/>
    <property type="match status" value="1"/>
</dbReference>
<dbReference type="SUPFAM" id="SSF52540">
    <property type="entry name" value="P-loop containing nucleoside triphosphate hydrolases"/>
    <property type="match status" value="1"/>
</dbReference>
<dbReference type="GO" id="GO:0006281">
    <property type="term" value="P:DNA repair"/>
    <property type="evidence" value="ECO:0007669"/>
    <property type="project" value="InterPro"/>
</dbReference>
<sequence length="119" mass="14105">MASVVEQIQDPLPETLSPKVLSEHHLMPLTEALRNIHFPANPDILRRAQYRLKFEELFYLQLNILRYAKDRQRRYRGYIFEKVGDVFNNFYSRNLPFELTGAQKRVLKEIRNDVGSVGR</sequence>
<proteinExistence type="predicted"/>
<dbReference type="InterPro" id="IPR047112">
    <property type="entry name" value="RecG/Mfd"/>
</dbReference>
<evidence type="ECO:0000256" key="1">
    <source>
        <dbReference type="ARBA" id="ARBA00022801"/>
    </source>
</evidence>